<dbReference type="EMBL" id="UZAD01000348">
    <property type="protein sequence ID" value="VDN83603.1"/>
    <property type="molecule type" value="Genomic_DNA"/>
</dbReference>
<reference evidence="3" key="1">
    <citation type="submission" date="2017-02" db="UniProtKB">
        <authorList>
            <consortium name="WormBaseParasite"/>
        </authorList>
    </citation>
    <scope>IDENTIFICATION</scope>
</reference>
<evidence type="ECO:0000313" key="2">
    <source>
        <dbReference type="Proteomes" id="UP000278627"/>
    </source>
</evidence>
<dbReference type="Proteomes" id="UP000278627">
    <property type="component" value="Unassembled WGS sequence"/>
</dbReference>
<evidence type="ECO:0000313" key="1">
    <source>
        <dbReference type="EMBL" id="VDN83603.1"/>
    </source>
</evidence>
<accession>A0A0N4T2L7</accession>
<evidence type="ECO:0000313" key="3">
    <source>
        <dbReference type="WBParaSite" id="BPAG_0000244701-mRNA-1"/>
    </source>
</evidence>
<reference evidence="1 2" key="2">
    <citation type="submission" date="2018-11" db="EMBL/GenBank/DDBJ databases">
        <authorList>
            <consortium name="Pathogen Informatics"/>
        </authorList>
    </citation>
    <scope>NUCLEOTIDE SEQUENCE [LARGE SCALE GENOMIC DNA]</scope>
</reference>
<dbReference type="AlphaFoldDB" id="A0A0N4T2L7"/>
<gene>
    <name evidence="1" type="ORF">BPAG_LOCUS2417</name>
</gene>
<keyword evidence="2" id="KW-1185">Reference proteome</keyword>
<sequence>MAQGIRLNFRQGSFSAGNESYHGHLPVRIVLIEQKLSLRITALSLHYFDGFVEMAETLLLLCESKSLEELE</sequence>
<dbReference type="WBParaSite" id="BPAG_0000244701-mRNA-1">
    <property type="protein sequence ID" value="BPAG_0000244701-mRNA-1"/>
    <property type="gene ID" value="BPAG_0000244701"/>
</dbReference>
<organism evidence="3">
    <name type="scientific">Brugia pahangi</name>
    <name type="common">Filarial nematode worm</name>
    <dbReference type="NCBI Taxonomy" id="6280"/>
    <lineage>
        <taxon>Eukaryota</taxon>
        <taxon>Metazoa</taxon>
        <taxon>Ecdysozoa</taxon>
        <taxon>Nematoda</taxon>
        <taxon>Chromadorea</taxon>
        <taxon>Rhabditida</taxon>
        <taxon>Spirurina</taxon>
        <taxon>Spiruromorpha</taxon>
        <taxon>Filarioidea</taxon>
        <taxon>Onchocercidae</taxon>
        <taxon>Brugia</taxon>
    </lineage>
</organism>
<proteinExistence type="predicted"/>
<name>A0A0N4T2L7_BRUPA</name>
<protein>
    <submittedName>
        <fullName evidence="1 3">Uncharacterized protein</fullName>
    </submittedName>
</protein>